<evidence type="ECO:0000313" key="2">
    <source>
        <dbReference type="Proteomes" id="UP000035054"/>
    </source>
</evidence>
<sequence>MSLFIEFHAIQNVPPSCLNRDDTGAPKDAMFGGSRRARVSSQCLKRAARQMFANSQLLSKDELGIRTRNIVHLISEKLAEQGESDSISAIETALKAVDLSVKSREDATPQTEYLLFLSQTGVSQLTEVIKANMTELANEKLKKDPKKNLKGELKKKIAECISTSRSVDIALFGRMLADRKDFNVDAAAQVAHAISTNSITRESDFFTAVDDFTQAQEADAGMLGTVEFNSSCLYRYAAVNLDQLIKNLGHDQELAYKGAKAFLRAAAMAIPSGKQNTFAAHTLPEFIGVAVHNTQPISLANAFQKPVWHTEHKNGLAAASVVRLQNHLNTLVNAYNLNLGLMAMDLTGSWEDDTVASLDELIDQSLSAAREKN</sequence>
<evidence type="ECO:0000313" key="1">
    <source>
        <dbReference type="EMBL" id="KKZ10622.1"/>
    </source>
</evidence>
<name>A0A6N3X993_9SYNE</name>
<comment type="caution">
    <text evidence="1">The sequence shown here is derived from an EMBL/GenBank/DDBJ whole genome shotgun (WGS) entry which is preliminary data.</text>
</comment>
<gene>
    <name evidence="1" type="ORF">TH68_10060</name>
</gene>
<dbReference type="AlphaFoldDB" id="A0A6N3X993"/>
<dbReference type="NCBIfam" id="TIGR01869">
    <property type="entry name" value="casC_Cse4"/>
    <property type="match status" value="1"/>
</dbReference>
<dbReference type="Proteomes" id="UP000035054">
    <property type="component" value="Unassembled WGS sequence"/>
</dbReference>
<accession>A0A6N3X993</accession>
<protein>
    <recommendedName>
        <fullName evidence="3">CRISPR-associated protein Cse4</fullName>
    </recommendedName>
</protein>
<dbReference type="Pfam" id="PF09344">
    <property type="entry name" value="Cas_CT1975"/>
    <property type="match status" value="1"/>
</dbReference>
<evidence type="ECO:0008006" key="3">
    <source>
        <dbReference type="Google" id="ProtNLM"/>
    </source>
</evidence>
<proteinExistence type="predicted"/>
<dbReference type="InterPro" id="IPR010148">
    <property type="entry name" value="CRISPR-assoc_prot_CT1975"/>
</dbReference>
<dbReference type="EMBL" id="JXUO01000310">
    <property type="protein sequence ID" value="KKZ10622.1"/>
    <property type="molecule type" value="Genomic_DNA"/>
</dbReference>
<reference evidence="1 2" key="1">
    <citation type="submission" date="2015-01" db="EMBL/GenBank/DDBJ databases">
        <title>Lifestyle Evolution in Cyanobacterial Symbionts of Sponges.</title>
        <authorList>
            <person name="Burgsdorf I."/>
            <person name="Slaby B.M."/>
            <person name="Handley K.M."/>
            <person name="Haber M."/>
            <person name="Blom J."/>
            <person name="Marshall C.W."/>
            <person name="Gilbert J.A."/>
            <person name="Hentschel U."/>
            <person name="Steindler L."/>
        </authorList>
    </citation>
    <scope>NUCLEOTIDE SEQUENCE [LARGE SCALE GENOMIC DNA]</scope>
    <source>
        <strain evidence="1">142</strain>
    </source>
</reference>
<organism evidence="1 2">
    <name type="scientific">Candidatus Synechococcus spongiarum 142</name>
    <dbReference type="NCBI Taxonomy" id="1608213"/>
    <lineage>
        <taxon>Bacteria</taxon>
        <taxon>Bacillati</taxon>
        <taxon>Cyanobacteriota</taxon>
        <taxon>Cyanophyceae</taxon>
        <taxon>Synechococcales</taxon>
        <taxon>Synechococcaceae</taxon>
        <taxon>Synechococcus</taxon>
    </lineage>
</organism>